<dbReference type="SMART" id="SM00360">
    <property type="entry name" value="RRM"/>
    <property type="match status" value="1"/>
</dbReference>
<dbReference type="Gene3D" id="3.30.70.330">
    <property type="match status" value="1"/>
</dbReference>
<feature type="compositionally biased region" description="Acidic residues" evidence="3">
    <location>
        <begin position="482"/>
        <end position="494"/>
    </location>
</feature>
<dbReference type="InterPro" id="IPR034268">
    <property type="entry name" value="RBM25_RRM"/>
</dbReference>
<feature type="compositionally biased region" description="Basic residues" evidence="3">
    <location>
        <begin position="231"/>
        <end position="254"/>
    </location>
</feature>
<keyword evidence="2" id="KW-0694">RNA-binding</keyword>
<dbReference type="GO" id="GO:0006397">
    <property type="term" value="P:mRNA processing"/>
    <property type="evidence" value="ECO:0007669"/>
    <property type="project" value="UniProtKB-KW"/>
</dbReference>
<dbReference type="Pfam" id="PF00076">
    <property type="entry name" value="RRM_1"/>
    <property type="match status" value="1"/>
</dbReference>
<evidence type="ECO:0000259" key="5">
    <source>
        <dbReference type="PROSITE" id="PS51025"/>
    </source>
</evidence>
<proteinExistence type="predicted"/>
<evidence type="ECO:0008006" key="8">
    <source>
        <dbReference type="Google" id="ProtNLM"/>
    </source>
</evidence>
<feature type="domain" description="RRM" evidence="4">
    <location>
        <begin position="52"/>
        <end position="129"/>
    </location>
</feature>
<dbReference type="PROSITE" id="PS51025">
    <property type="entry name" value="PWI"/>
    <property type="match status" value="1"/>
</dbReference>
<feature type="compositionally biased region" description="Low complexity" evidence="3">
    <location>
        <begin position="255"/>
        <end position="276"/>
    </location>
</feature>
<dbReference type="PANTHER" id="PTHR18806:SF4">
    <property type="entry name" value="RNA-BINDING PROTEIN 25"/>
    <property type="match status" value="1"/>
</dbReference>
<feature type="compositionally biased region" description="Basic residues" evidence="3">
    <location>
        <begin position="281"/>
        <end position="290"/>
    </location>
</feature>
<dbReference type="PROSITE" id="PS50102">
    <property type="entry name" value="RRM"/>
    <property type="match status" value="1"/>
</dbReference>
<organism evidence="6 7">
    <name type="scientific">Pristionchus fissidentatus</name>
    <dbReference type="NCBI Taxonomy" id="1538716"/>
    <lineage>
        <taxon>Eukaryota</taxon>
        <taxon>Metazoa</taxon>
        <taxon>Ecdysozoa</taxon>
        <taxon>Nematoda</taxon>
        <taxon>Chromadorea</taxon>
        <taxon>Rhabditida</taxon>
        <taxon>Rhabditina</taxon>
        <taxon>Diplogasteromorpha</taxon>
        <taxon>Diplogasteroidea</taxon>
        <taxon>Neodiplogasteridae</taxon>
        <taxon>Pristionchus</taxon>
    </lineage>
</organism>
<dbReference type="AlphaFoldDB" id="A0AAV5UTL9"/>
<gene>
    <name evidence="6" type="ORF">PFISCL1PPCAC_396</name>
</gene>
<feature type="region of interest" description="Disordered" evidence="3">
    <location>
        <begin position="387"/>
        <end position="538"/>
    </location>
</feature>
<keyword evidence="7" id="KW-1185">Reference proteome</keyword>
<dbReference type="InterPro" id="IPR002483">
    <property type="entry name" value="PWI_dom"/>
</dbReference>
<feature type="compositionally biased region" description="Basic and acidic residues" evidence="3">
    <location>
        <begin position="188"/>
        <end position="213"/>
    </location>
</feature>
<dbReference type="Pfam" id="PF01480">
    <property type="entry name" value="PWI"/>
    <property type="match status" value="1"/>
</dbReference>
<dbReference type="SUPFAM" id="SSF101233">
    <property type="entry name" value="PWI domain"/>
    <property type="match status" value="1"/>
</dbReference>
<dbReference type="InterPro" id="IPR036483">
    <property type="entry name" value="PWI_dom_sf"/>
</dbReference>
<accession>A0AAV5UTL9</accession>
<feature type="compositionally biased region" description="Low complexity" evidence="3">
    <location>
        <begin position="519"/>
        <end position="534"/>
    </location>
</feature>
<dbReference type="InterPro" id="IPR052768">
    <property type="entry name" value="RBM25"/>
</dbReference>
<reference evidence="6" key="1">
    <citation type="submission" date="2023-10" db="EMBL/GenBank/DDBJ databases">
        <title>Genome assembly of Pristionchus species.</title>
        <authorList>
            <person name="Yoshida K."/>
            <person name="Sommer R.J."/>
        </authorList>
    </citation>
    <scope>NUCLEOTIDE SEQUENCE</scope>
    <source>
        <strain evidence="6">RS5133</strain>
    </source>
</reference>
<dbReference type="PANTHER" id="PTHR18806">
    <property type="entry name" value="RBM25 PROTEIN"/>
    <property type="match status" value="1"/>
</dbReference>
<dbReference type="InterPro" id="IPR035979">
    <property type="entry name" value="RBD_domain_sf"/>
</dbReference>
<evidence type="ECO:0000313" key="7">
    <source>
        <dbReference type="Proteomes" id="UP001432322"/>
    </source>
</evidence>
<dbReference type="InterPro" id="IPR000504">
    <property type="entry name" value="RRM_dom"/>
</dbReference>
<feature type="domain" description="PWI" evidence="5">
    <location>
        <begin position="610"/>
        <end position="705"/>
    </location>
</feature>
<dbReference type="FunFam" id="3.30.70.330:FF:001820">
    <property type="match status" value="1"/>
</dbReference>
<dbReference type="GO" id="GO:0005681">
    <property type="term" value="C:spliceosomal complex"/>
    <property type="evidence" value="ECO:0007669"/>
    <property type="project" value="TreeGrafter"/>
</dbReference>
<dbReference type="Gene3D" id="1.20.1390.10">
    <property type="entry name" value="PWI domain"/>
    <property type="match status" value="1"/>
</dbReference>
<evidence type="ECO:0000259" key="4">
    <source>
        <dbReference type="PROSITE" id="PS50102"/>
    </source>
</evidence>
<comment type="caution">
    <text evidence="6">The sequence shown here is derived from an EMBL/GenBank/DDBJ whole genome shotgun (WGS) entry which is preliminary data.</text>
</comment>
<evidence type="ECO:0000256" key="2">
    <source>
        <dbReference type="PROSITE-ProRule" id="PRU00176"/>
    </source>
</evidence>
<evidence type="ECO:0000313" key="6">
    <source>
        <dbReference type="EMBL" id="GMT09099.1"/>
    </source>
</evidence>
<dbReference type="GO" id="GO:0000381">
    <property type="term" value="P:regulation of alternative mRNA splicing, via spliceosome"/>
    <property type="evidence" value="ECO:0007669"/>
    <property type="project" value="TreeGrafter"/>
</dbReference>
<keyword evidence="1" id="KW-0507">mRNA processing</keyword>
<dbReference type="GO" id="GO:0003729">
    <property type="term" value="F:mRNA binding"/>
    <property type="evidence" value="ECO:0007669"/>
    <property type="project" value="TreeGrafter"/>
</dbReference>
<dbReference type="SMART" id="SM00311">
    <property type="entry name" value="PWI"/>
    <property type="match status" value="1"/>
</dbReference>
<protein>
    <recommendedName>
        <fullName evidence="8">RNA binding protein</fullName>
    </recommendedName>
</protein>
<feature type="region of interest" description="Disordered" evidence="3">
    <location>
        <begin position="138"/>
        <end position="158"/>
    </location>
</feature>
<dbReference type="Proteomes" id="UP001432322">
    <property type="component" value="Unassembled WGS sequence"/>
</dbReference>
<dbReference type="CDD" id="cd12446">
    <property type="entry name" value="RRM_RBM25"/>
    <property type="match status" value="1"/>
</dbReference>
<dbReference type="SUPFAM" id="SSF54928">
    <property type="entry name" value="RNA-binding domain, RBD"/>
    <property type="match status" value="1"/>
</dbReference>
<sequence>MAGPPRYTTMPPMGNGHFRMNFAPPPLIGMRPPGPLAPSAGGGGPPKNSQVTTVFVGNISEKAENQFVQQMLEMCGQVVAWKRMAGVTGKLQGFGFCDFEEPEDTLRALRVLNEFQLGDKKLIVKVEQKHRDQLKAFAEKEAGVPAKPNSEELPASDKALRKDENVRLKILEAIEKDYPDLVKFEDGELEEKEKEVKSKDAKKESGDVKERKESRRSKRSRSRSGGSRSRSPGRRGERGRRSRSPRNKRRRRSSRSSSRSSSDSRSSRSSSRSSSYDSRDKKKRSRRSRSASRATYASEDSEDAREKRAMKRQIKEKEMAYAARLREWEGREKKMAKKYEKDESREKNRKLDVMKEAKKLKAFLEDYDDEKDDPKYYRSSSLFARRRDFEREKEADERDRLKEQAEIEELKRQILEESKAKVKQEEMETKEVEQEARRRHDLKEAAARAKLQRDGSGSPNPHQPLGQRRRGNEDGSSSSDSGSEEDEEKAEDENDVVREAHQWSSMGAADSPAGSGFTSSPAGGVSSSPAAASSTRSPLITTAPIKLNTLKQSAASVFDGDEDEDDSTIMGRKKLKPFEITQEERIKTMTAGEIKKMQKEIADKIPADKEGLFAFEVKSDHLPGVMGRVKNWVAKKIREYIGEEDQSLIEFIVEKVQAGSSPSQIQDDLSMIIDNDAGAFTIKLWRLVIYETECAAQGLHQAIASTSRG</sequence>
<name>A0AAV5UTL9_9BILA</name>
<feature type="compositionally biased region" description="Basic and acidic residues" evidence="3">
    <location>
        <begin position="387"/>
        <end position="453"/>
    </location>
</feature>
<evidence type="ECO:0000256" key="1">
    <source>
        <dbReference type="ARBA" id="ARBA00022664"/>
    </source>
</evidence>
<feature type="region of interest" description="Disordered" evidence="3">
    <location>
        <begin position="188"/>
        <end position="315"/>
    </location>
</feature>
<dbReference type="EMBL" id="BTSY01000001">
    <property type="protein sequence ID" value="GMT09099.1"/>
    <property type="molecule type" value="Genomic_DNA"/>
</dbReference>
<evidence type="ECO:0000256" key="3">
    <source>
        <dbReference type="SAM" id="MobiDB-lite"/>
    </source>
</evidence>
<dbReference type="InterPro" id="IPR012677">
    <property type="entry name" value="Nucleotide-bd_a/b_plait_sf"/>
</dbReference>